<name>A0AAN8K666_PATCE</name>
<evidence type="ECO:0000256" key="7">
    <source>
        <dbReference type="SAM" id="Phobius"/>
    </source>
</evidence>
<feature type="transmembrane region" description="Helical" evidence="7">
    <location>
        <begin position="773"/>
        <end position="795"/>
    </location>
</feature>
<evidence type="ECO:0000256" key="5">
    <source>
        <dbReference type="ARBA" id="ARBA00023157"/>
    </source>
</evidence>
<evidence type="ECO:0000256" key="3">
    <source>
        <dbReference type="ARBA" id="ARBA00022989"/>
    </source>
</evidence>
<dbReference type="GO" id="GO:0016020">
    <property type="term" value="C:membrane"/>
    <property type="evidence" value="ECO:0007669"/>
    <property type="project" value="UniProtKB-SubCell"/>
</dbReference>
<proteinExistence type="predicted"/>
<keyword evidence="5" id="KW-1015">Disulfide bond</keyword>
<keyword evidence="12" id="KW-1185">Reference proteome</keyword>
<dbReference type="InterPro" id="IPR053231">
    <property type="entry name" value="GPCR_LN-TM7"/>
</dbReference>
<evidence type="ECO:0000256" key="4">
    <source>
        <dbReference type="ARBA" id="ARBA00023136"/>
    </source>
</evidence>
<keyword evidence="4 7" id="KW-0472">Membrane</keyword>
<dbReference type="Pfam" id="PF00002">
    <property type="entry name" value="7tm_2"/>
    <property type="match status" value="1"/>
</dbReference>
<organism evidence="11 12">
    <name type="scientific">Patella caerulea</name>
    <name type="common">Rayed Mediterranean limpet</name>
    <dbReference type="NCBI Taxonomy" id="87958"/>
    <lineage>
        <taxon>Eukaryota</taxon>
        <taxon>Metazoa</taxon>
        <taxon>Spiralia</taxon>
        <taxon>Lophotrochozoa</taxon>
        <taxon>Mollusca</taxon>
        <taxon>Gastropoda</taxon>
        <taxon>Patellogastropoda</taxon>
        <taxon>Patelloidea</taxon>
        <taxon>Patellidae</taxon>
        <taxon>Patella</taxon>
    </lineage>
</organism>
<dbReference type="InterPro" id="IPR017981">
    <property type="entry name" value="GPCR_2-like_7TM"/>
</dbReference>
<dbReference type="GO" id="GO:0004930">
    <property type="term" value="F:G protein-coupled receptor activity"/>
    <property type="evidence" value="ECO:0007669"/>
    <property type="project" value="InterPro"/>
</dbReference>
<dbReference type="GO" id="GO:0007166">
    <property type="term" value="P:cell surface receptor signaling pathway"/>
    <property type="evidence" value="ECO:0007669"/>
    <property type="project" value="InterPro"/>
</dbReference>
<gene>
    <name evidence="11" type="ORF">SNE40_000963</name>
</gene>
<dbReference type="PROSITE" id="PS50261">
    <property type="entry name" value="G_PROTEIN_RECEP_F2_4"/>
    <property type="match status" value="1"/>
</dbReference>
<dbReference type="InterPro" id="IPR000832">
    <property type="entry name" value="GPCR_2_secretin-like"/>
</dbReference>
<sequence length="923" mass="104960">MERNGRHTRLFSMTVFVILRSLALPVAIATSDPSYIYIVPASNSVSSYETNDDDSPSKSYRFAFEEANASYIDFESQTVYIYELACRRSCTKRLDSKPNIYCDTCYCDEPCQYYGDCCPGWKRTPAKVVHTACGSTTFPDIGNFITRVDDCPNEYQSTNLKKLCNQNSTDNWRFTQLVSDHTTGLVYKNNYCAQCNGVQNGDAWKANVVCGSGFPTFTDTSSKDQIFRDIMGESECVVRYIPPENFIPHECPSSEDYVTLSKCNQTGQWLRFDALTNKSCEELPYNPIKNYKNIFCYICNTYYPWSYIKYDYVPRDPTTIFSMALTSLFDLSDESPMASEVVSNDLTCPMLQDPYLCTCRDTRCANGKELKGGECVSVFEVTNLISYLICLDVEIRFNSNLVSSNDTLIIKDIIVNNTADLMGSHLSIIIRVRYISPCRESMIMTYEVESTVFFKEAVNIREFERRILTELPRWGQMNKDMNFTFSFRGTRINPKKNYILNSDLTIPCKEYNIPPIFKYLQSEKFVFFGSEIITFHKIYTCPSISLHNSEAVLSTDSKTLLIRANNRSLNDFEFKITTDGRYLVCVDDYAQQVFGAEAKPCPDVEIAKFISLPKRSISTLGLLSGICTSCSLVFLIVTFIVFCLLKKYRTSIGISIMMLTVTLFVAQTLFEFGAEQIEVKWVCETLGVLTHFFWLSTTFWMNVCTIILFYNLSYPIESRLTSTGKMMLYSILYTWGCPMMIVMVVILTSNLQFGNLGYGGSSCYITTSTCRRFGFALPVGLLVLLNIGLFSYTFIKLRRGTKLQSSQENQISMFACLKLSVITGLTWIFAFLYEATGYEAFIYLFTVFVGAQGFILFLVFACNKRIFVQLKMICTNTKTRSGNNNLRALESSSTVESKEETTKHSIVKTPATRGLPSLTEEQN</sequence>
<feature type="region of interest" description="Disordered" evidence="6">
    <location>
        <begin position="889"/>
        <end position="923"/>
    </location>
</feature>
<feature type="transmembrane region" description="Helical" evidence="7">
    <location>
        <begin position="816"/>
        <end position="835"/>
    </location>
</feature>
<feature type="transmembrane region" description="Helical" evidence="7">
    <location>
        <begin position="652"/>
        <end position="672"/>
    </location>
</feature>
<dbReference type="CDD" id="cd15039">
    <property type="entry name" value="7tmB3_Methuselah-like"/>
    <property type="match status" value="1"/>
</dbReference>
<protein>
    <submittedName>
        <fullName evidence="11">Uncharacterized protein</fullName>
    </submittedName>
</protein>
<dbReference type="EMBL" id="JAZGQO010000001">
    <property type="protein sequence ID" value="KAK6195556.1"/>
    <property type="molecule type" value="Genomic_DNA"/>
</dbReference>
<feature type="domain" description="G-protein coupled receptors family 2 profile 2" evidence="9">
    <location>
        <begin position="620"/>
        <end position="864"/>
    </location>
</feature>
<comment type="subcellular location">
    <subcellularLocation>
        <location evidence="1">Membrane</location>
        <topology evidence="1">Multi-pass membrane protein</topology>
    </subcellularLocation>
</comment>
<accession>A0AAN8K666</accession>
<dbReference type="PANTHER" id="PTHR45902">
    <property type="entry name" value="LATROPHILIN RECEPTOR-LIKE PROTEIN A"/>
    <property type="match status" value="1"/>
</dbReference>
<evidence type="ECO:0000256" key="6">
    <source>
        <dbReference type="SAM" id="MobiDB-lite"/>
    </source>
</evidence>
<evidence type="ECO:0000256" key="8">
    <source>
        <dbReference type="SAM" id="SignalP"/>
    </source>
</evidence>
<feature type="signal peptide" evidence="8">
    <location>
        <begin position="1"/>
        <end position="23"/>
    </location>
</feature>
<keyword evidence="8" id="KW-0732">Signal</keyword>
<dbReference type="Proteomes" id="UP001347796">
    <property type="component" value="Unassembled WGS sequence"/>
</dbReference>
<feature type="transmembrane region" description="Helical" evidence="7">
    <location>
        <begin position="692"/>
        <end position="712"/>
    </location>
</feature>
<dbReference type="AlphaFoldDB" id="A0AAN8K666"/>
<evidence type="ECO:0000313" key="11">
    <source>
        <dbReference type="EMBL" id="KAK6195556.1"/>
    </source>
</evidence>
<feature type="domain" description="SMB" evidence="10">
    <location>
        <begin position="82"/>
        <end position="129"/>
    </location>
</feature>
<feature type="transmembrane region" description="Helical" evidence="7">
    <location>
        <begin position="841"/>
        <end position="862"/>
    </location>
</feature>
<keyword evidence="2 7" id="KW-0812">Transmembrane</keyword>
<dbReference type="Gene3D" id="1.20.1070.10">
    <property type="entry name" value="Rhodopsin 7-helix transmembrane proteins"/>
    <property type="match status" value="1"/>
</dbReference>
<reference evidence="11 12" key="1">
    <citation type="submission" date="2024-01" db="EMBL/GenBank/DDBJ databases">
        <title>The genome of the rayed Mediterranean limpet Patella caerulea (Linnaeus, 1758).</title>
        <authorList>
            <person name="Anh-Thu Weber A."/>
            <person name="Halstead-Nussloch G."/>
        </authorList>
    </citation>
    <scope>NUCLEOTIDE SEQUENCE [LARGE SCALE GENOMIC DNA]</scope>
    <source>
        <strain evidence="11">AATW-2023a</strain>
        <tissue evidence="11">Whole specimen</tissue>
    </source>
</reference>
<evidence type="ECO:0000256" key="1">
    <source>
        <dbReference type="ARBA" id="ARBA00004141"/>
    </source>
</evidence>
<feature type="chain" id="PRO_5042903204" evidence="8">
    <location>
        <begin position="24"/>
        <end position="923"/>
    </location>
</feature>
<evidence type="ECO:0000259" key="9">
    <source>
        <dbReference type="PROSITE" id="PS50261"/>
    </source>
</evidence>
<keyword evidence="3 7" id="KW-1133">Transmembrane helix</keyword>
<feature type="transmembrane region" description="Helical" evidence="7">
    <location>
        <begin position="732"/>
        <end position="753"/>
    </location>
</feature>
<feature type="transmembrane region" description="Helical" evidence="7">
    <location>
        <begin position="620"/>
        <end position="645"/>
    </location>
</feature>
<evidence type="ECO:0000259" key="10">
    <source>
        <dbReference type="PROSITE" id="PS50958"/>
    </source>
</evidence>
<comment type="caution">
    <text evidence="11">The sequence shown here is derived from an EMBL/GenBank/DDBJ whole genome shotgun (WGS) entry which is preliminary data.</text>
</comment>
<evidence type="ECO:0000313" key="12">
    <source>
        <dbReference type="Proteomes" id="UP001347796"/>
    </source>
</evidence>
<dbReference type="InterPro" id="IPR001212">
    <property type="entry name" value="Somatomedin_B_dom"/>
</dbReference>
<dbReference type="PROSITE" id="PS50958">
    <property type="entry name" value="SMB_2"/>
    <property type="match status" value="1"/>
</dbReference>
<dbReference type="PANTHER" id="PTHR45902:SF1">
    <property type="entry name" value="LATROPHILIN RECEPTOR-LIKE PROTEIN A"/>
    <property type="match status" value="1"/>
</dbReference>
<evidence type="ECO:0000256" key="2">
    <source>
        <dbReference type="ARBA" id="ARBA00022692"/>
    </source>
</evidence>